<dbReference type="PROSITE" id="PS00197">
    <property type="entry name" value="2FE2S_FER_1"/>
    <property type="match status" value="1"/>
</dbReference>
<dbReference type="Proteomes" id="UP000885672">
    <property type="component" value="Unassembled WGS sequence"/>
</dbReference>
<dbReference type="InterPro" id="IPR042204">
    <property type="entry name" value="2Fe-2S-bd_N"/>
</dbReference>
<dbReference type="AlphaFoldDB" id="A0A7V0T675"/>
<protein>
    <submittedName>
        <fullName evidence="2">(2Fe-2S)-binding protein</fullName>
    </submittedName>
</protein>
<accession>A0A7V0T675</accession>
<dbReference type="Pfam" id="PF13510">
    <property type="entry name" value="Fer2_4"/>
    <property type="match status" value="1"/>
</dbReference>
<proteinExistence type="predicted"/>
<dbReference type="InterPro" id="IPR006058">
    <property type="entry name" value="2Fe2S_fd_BS"/>
</dbReference>
<evidence type="ECO:0000256" key="1">
    <source>
        <dbReference type="ARBA" id="ARBA00023002"/>
    </source>
</evidence>
<dbReference type="GO" id="GO:0051537">
    <property type="term" value="F:2 iron, 2 sulfur cluster binding"/>
    <property type="evidence" value="ECO:0007669"/>
    <property type="project" value="InterPro"/>
</dbReference>
<name>A0A7V0T675_UNCW3</name>
<reference evidence="2" key="1">
    <citation type="journal article" date="2020" name="mSystems">
        <title>Genome- and Community-Level Interaction Insights into Carbon Utilization and Element Cycling Functions of Hydrothermarchaeota in Hydrothermal Sediment.</title>
        <authorList>
            <person name="Zhou Z."/>
            <person name="Liu Y."/>
            <person name="Xu W."/>
            <person name="Pan J."/>
            <person name="Luo Z.H."/>
            <person name="Li M."/>
        </authorList>
    </citation>
    <scope>NUCLEOTIDE SEQUENCE [LARGE SCALE GENOMIC DNA]</scope>
    <source>
        <strain evidence="2">SpSt-1182</strain>
    </source>
</reference>
<dbReference type="Gene3D" id="3.10.20.440">
    <property type="entry name" value="2Fe-2S iron-sulphur cluster binding domain, sarcosine oxidase, alpha subunit, N-terminal domain"/>
    <property type="match status" value="1"/>
</dbReference>
<dbReference type="GO" id="GO:0016491">
    <property type="term" value="F:oxidoreductase activity"/>
    <property type="evidence" value="ECO:0007669"/>
    <property type="project" value="UniProtKB-KW"/>
</dbReference>
<organism evidence="2">
    <name type="scientific">candidate division WOR-3 bacterium</name>
    <dbReference type="NCBI Taxonomy" id="2052148"/>
    <lineage>
        <taxon>Bacteria</taxon>
        <taxon>Bacteria division WOR-3</taxon>
    </lineage>
</organism>
<evidence type="ECO:0000313" key="2">
    <source>
        <dbReference type="EMBL" id="HDQ99912.1"/>
    </source>
</evidence>
<sequence>MPGRTSDPGRRIDRHPVLEFSRGRRLRFWFEGRPLYGHEGETIAAALVAAGVKTFRHTDRRHRPRGFFCAVGKCSSCLMVVDGQPNTMVCMEPLRAGVRVERQVGRGQMR</sequence>
<gene>
    <name evidence="2" type="ORF">ENN51_06480</name>
</gene>
<dbReference type="EMBL" id="DSBX01000244">
    <property type="protein sequence ID" value="HDQ99912.1"/>
    <property type="molecule type" value="Genomic_DNA"/>
</dbReference>
<keyword evidence="1" id="KW-0560">Oxidoreductase</keyword>
<dbReference type="SUPFAM" id="SSF54292">
    <property type="entry name" value="2Fe-2S ferredoxin-like"/>
    <property type="match status" value="1"/>
</dbReference>
<comment type="caution">
    <text evidence="2">The sequence shown here is derived from an EMBL/GenBank/DDBJ whole genome shotgun (WGS) entry which is preliminary data.</text>
</comment>
<dbReference type="InterPro" id="IPR036010">
    <property type="entry name" value="2Fe-2S_ferredoxin-like_sf"/>
</dbReference>